<dbReference type="PANTHER" id="PTHR30483">
    <property type="entry name" value="LEUCINE-SPECIFIC-BINDING PROTEIN"/>
    <property type="match status" value="1"/>
</dbReference>
<dbReference type="CDD" id="cd06345">
    <property type="entry name" value="PBP1_ABC_ligand_binding-like"/>
    <property type="match status" value="1"/>
</dbReference>
<evidence type="ECO:0000256" key="1">
    <source>
        <dbReference type="ARBA" id="ARBA00010062"/>
    </source>
</evidence>
<protein>
    <submittedName>
        <fullName evidence="6">ABC transporter substrate-binding protein</fullName>
    </submittedName>
</protein>
<dbReference type="KEGG" id="brq:CIT40_24080"/>
<dbReference type="SUPFAM" id="SSF53822">
    <property type="entry name" value="Periplasmic binding protein-like I"/>
    <property type="match status" value="1"/>
</dbReference>
<accession>A0A2U8PYR6</accession>
<sequence length="414" mass="44358">MNNALSVALRMALGAAATSAVMAASSAAFAADPIRLGVIAEAQAIAGASIPQAAQLAADEINASGGVDGRKIEIVSYDNHSSSADSVRAFQRAVNEDKVNAVIASYISEVVLALEPWASRLKTPFVTPGAASNEISKSVHADYAKNKYTFHGYLTSAALALSVCDAAKDLLVDKMHMKSAVIMSEDAAWTKPLDVGYEECLPKIGLKVLDHIRFSPDTTDFTPIFNKIEGSKPDVIITGISHVGVQPTVQWKNQQVPIPMFGISSQATNETFGKDTNQAAEGVLYQGVSGPGVAVTPKSVPFAENFKKKFGNYPSYAGYTAYDEVYYIADAVKRAGSTDADKLVDALEKTDWEGTIGRVQFYGKDDPFTHSIKYGKGLITGLMLQWQDGKQSAVWPKDVAKVDIKFPSFVKLSN</sequence>
<dbReference type="AlphaFoldDB" id="A0A2U8PYR6"/>
<feature type="domain" description="Leucine-binding protein" evidence="5">
    <location>
        <begin position="42"/>
        <end position="371"/>
    </location>
</feature>
<dbReference type="EMBL" id="CP029426">
    <property type="protein sequence ID" value="AWM02799.1"/>
    <property type="molecule type" value="Genomic_DNA"/>
</dbReference>
<evidence type="ECO:0000313" key="7">
    <source>
        <dbReference type="Proteomes" id="UP000215884"/>
    </source>
</evidence>
<dbReference type="Gene3D" id="3.40.50.2300">
    <property type="match status" value="2"/>
</dbReference>
<evidence type="ECO:0000259" key="5">
    <source>
        <dbReference type="Pfam" id="PF13458"/>
    </source>
</evidence>
<dbReference type="Pfam" id="PF13458">
    <property type="entry name" value="Peripla_BP_6"/>
    <property type="match status" value="1"/>
</dbReference>
<keyword evidence="2 4" id="KW-0732">Signal</keyword>
<comment type="similarity">
    <text evidence="1">Belongs to the leucine-binding protein family.</text>
</comment>
<reference evidence="6 7" key="2">
    <citation type="journal article" date="2019" name="Int. J. Syst. Evol. Microbiol.">
        <title>Description and complete genome sequence of Bradyrhizobium amphicarpaeae sp. nov., harbouring photosystem and nitrogen-fixation genes.</title>
        <authorList>
            <person name="Bromfield E.S.P."/>
            <person name="Cloutier S."/>
            <person name="Nguyen H.D.T."/>
        </authorList>
    </citation>
    <scope>NUCLEOTIDE SEQUENCE [LARGE SCALE GENOMIC DNA]</scope>
    <source>
        <strain evidence="6 7">39S1MB</strain>
    </source>
</reference>
<proteinExistence type="inferred from homology"/>
<keyword evidence="7" id="KW-1185">Reference proteome</keyword>
<evidence type="ECO:0000313" key="6">
    <source>
        <dbReference type="EMBL" id="AWM02799.1"/>
    </source>
</evidence>
<name>A0A2U8PYR6_9BRAD</name>
<reference evidence="6 7" key="1">
    <citation type="journal article" date="2017" name="Syst. Appl. Microbiol.">
        <title>Soybeans inoculated with root zone soils of Canadian native legumes harbour diverse and novel Bradyrhizobium spp. that possess agricultural potential.</title>
        <authorList>
            <person name="Bromfield E.S.P."/>
            <person name="Cloutier S."/>
            <person name="Tambong J.T."/>
            <person name="Tran Thi T.V."/>
        </authorList>
    </citation>
    <scope>NUCLEOTIDE SEQUENCE [LARGE SCALE GENOMIC DNA]</scope>
    <source>
        <strain evidence="6 7">39S1MB</strain>
    </source>
</reference>
<dbReference type="Proteomes" id="UP000215884">
    <property type="component" value="Chromosome"/>
</dbReference>
<dbReference type="InterPro" id="IPR051010">
    <property type="entry name" value="BCAA_transport"/>
</dbReference>
<dbReference type="InterPro" id="IPR028081">
    <property type="entry name" value="Leu-bd"/>
</dbReference>
<keyword evidence="3" id="KW-0813">Transport</keyword>
<gene>
    <name evidence="6" type="ORF">CIT40_24080</name>
</gene>
<organism evidence="6 7">
    <name type="scientific">Bradyrhizobium amphicarpaeae</name>
    <dbReference type="NCBI Taxonomy" id="1404768"/>
    <lineage>
        <taxon>Bacteria</taxon>
        <taxon>Pseudomonadati</taxon>
        <taxon>Pseudomonadota</taxon>
        <taxon>Alphaproteobacteria</taxon>
        <taxon>Hyphomicrobiales</taxon>
        <taxon>Nitrobacteraceae</taxon>
        <taxon>Bradyrhizobium</taxon>
    </lineage>
</organism>
<evidence type="ECO:0000256" key="3">
    <source>
        <dbReference type="ARBA" id="ARBA00022970"/>
    </source>
</evidence>
<keyword evidence="3" id="KW-0029">Amino-acid transport</keyword>
<dbReference type="GO" id="GO:0006865">
    <property type="term" value="P:amino acid transport"/>
    <property type="evidence" value="ECO:0007669"/>
    <property type="project" value="UniProtKB-KW"/>
</dbReference>
<dbReference type="PANTHER" id="PTHR30483:SF6">
    <property type="entry name" value="PERIPLASMIC BINDING PROTEIN OF ABC TRANSPORTER FOR NATURAL AMINO ACIDS"/>
    <property type="match status" value="1"/>
</dbReference>
<evidence type="ECO:0000256" key="4">
    <source>
        <dbReference type="SAM" id="SignalP"/>
    </source>
</evidence>
<dbReference type="InterPro" id="IPR028082">
    <property type="entry name" value="Peripla_BP_I"/>
</dbReference>
<feature type="signal peptide" evidence="4">
    <location>
        <begin position="1"/>
        <end position="30"/>
    </location>
</feature>
<evidence type="ECO:0000256" key="2">
    <source>
        <dbReference type="ARBA" id="ARBA00022729"/>
    </source>
</evidence>
<dbReference type="OrthoDB" id="5415167at2"/>
<feature type="chain" id="PRO_5016111926" evidence="4">
    <location>
        <begin position="31"/>
        <end position="414"/>
    </location>
</feature>